<evidence type="ECO:0000256" key="3">
    <source>
        <dbReference type="ARBA" id="ARBA00023274"/>
    </source>
</evidence>
<keyword evidence="4" id="KW-0175">Coiled coil</keyword>
<dbReference type="AlphaFoldDB" id="A0AAV4ZWQ7"/>
<keyword evidence="2" id="KW-0689">Ribosomal protein</keyword>
<reference evidence="5" key="1">
    <citation type="submission" date="2021-10" db="EMBL/GenBank/DDBJ databases">
        <title>De novo Genome Assembly of Clathrus columnatus (Basidiomycota, Fungi) Using Illumina and Nanopore Sequence Data.</title>
        <authorList>
            <person name="Ogiso-Tanaka E."/>
            <person name="Itagaki H."/>
            <person name="Hosoya T."/>
            <person name="Hosaka K."/>
        </authorList>
    </citation>
    <scope>NUCLEOTIDE SEQUENCE</scope>
    <source>
        <strain evidence="5">MO-923</strain>
    </source>
</reference>
<dbReference type="GO" id="GO:0006412">
    <property type="term" value="P:translation"/>
    <property type="evidence" value="ECO:0007669"/>
    <property type="project" value="InterPro"/>
</dbReference>
<organism evidence="5 6">
    <name type="scientific">Clathrus columnatus</name>
    <dbReference type="NCBI Taxonomy" id="1419009"/>
    <lineage>
        <taxon>Eukaryota</taxon>
        <taxon>Fungi</taxon>
        <taxon>Dikarya</taxon>
        <taxon>Basidiomycota</taxon>
        <taxon>Agaricomycotina</taxon>
        <taxon>Agaricomycetes</taxon>
        <taxon>Phallomycetidae</taxon>
        <taxon>Phallales</taxon>
        <taxon>Clathraceae</taxon>
        <taxon>Clathrus</taxon>
    </lineage>
</organism>
<dbReference type="SUPFAM" id="SSF54211">
    <property type="entry name" value="Ribosomal protein S5 domain 2-like"/>
    <property type="match status" value="1"/>
</dbReference>
<sequence length="358" mass="40247">MTANVVRMRSTHKFLTSLPVVIRRTYVSEIPFVPPSSLDKIEPLSPTYLTQRPKPETPTFYTGRSEFYDALSSLENQLKQAQSSLRRAYLLPFPEKAKQHLPHIPSAWKGRGEMSQLLRVTLTTSRHRKAVAILNELNECRKIALAGGEDDIATDLRKQLSKFERNDAQRLLGMRKRISPDEYGRTYALGRRKESSARVWIIGTKELTLDSSSTPTPSSTTVFAGGISKPLQTTTILVNNLPLAGYFPNIIDRQRVVRPFKLSGTFGEFNVFALVRGGGTTGQAEAIAHGIAKNLVAHHPELELILKRGGSCFCLFVGSKVLKRDPRMVERKKTGLAKARKRPFVFWLTLGQYAWVKR</sequence>
<accession>A0AAV4ZWQ7</accession>
<comment type="similarity">
    <text evidence="1">Belongs to the universal ribosomal protein uS9 family.</text>
</comment>
<evidence type="ECO:0000313" key="6">
    <source>
        <dbReference type="Proteomes" id="UP001050691"/>
    </source>
</evidence>
<dbReference type="GO" id="GO:0003723">
    <property type="term" value="F:RNA binding"/>
    <property type="evidence" value="ECO:0007669"/>
    <property type="project" value="TreeGrafter"/>
</dbReference>
<evidence type="ECO:0000256" key="2">
    <source>
        <dbReference type="ARBA" id="ARBA00022980"/>
    </source>
</evidence>
<dbReference type="Pfam" id="PF00380">
    <property type="entry name" value="Ribosomal_S9"/>
    <property type="match status" value="1"/>
</dbReference>
<evidence type="ECO:0000256" key="4">
    <source>
        <dbReference type="SAM" id="Coils"/>
    </source>
</evidence>
<feature type="coiled-coil region" evidence="4">
    <location>
        <begin position="64"/>
        <end position="91"/>
    </location>
</feature>
<dbReference type="EMBL" id="BPWL01000001">
    <property type="protein sequence ID" value="GJJ06329.1"/>
    <property type="molecule type" value="Genomic_DNA"/>
</dbReference>
<dbReference type="Gene3D" id="3.30.230.10">
    <property type="match status" value="1"/>
</dbReference>
<name>A0AAV4ZWQ7_9AGAM</name>
<keyword evidence="6" id="KW-1185">Reference proteome</keyword>
<dbReference type="InterPro" id="IPR000754">
    <property type="entry name" value="Ribosomal_uS9"/>
</dbReference>
<protein>
    <submittedName>
        <fullName evidence="5">Uncharacterized protein</fullName>
    </submittedName>
</protein>
<gene>
    <name evidence="5" type="ORF">Clacol_000520</name>
</gene>
<dbReference type="Proteomes" id="UP001050691">
    <property type="component" value="Unassembled WGS sequence"/>
</dbReference>
<evidence type="ECO:0000256" key="1">
    <source>
        <dbReference type="ARBA" id="ARBA00005251"/>
    </source>
</evidence>
<evidence type="ECO:0000313" key="5">
    <source>
        <dbReference type="EMBL" id="GJJ06329.1"/>
    </source>
</evidence>
<dbReference type="GO" id="GO:0005763">
    <property type="term" value="C:mitochondrial small ribosomal subunit"/>
    <property type="evidence" value="ECO:0007669"/>
    <property type="project" value="TreeGrafter"/>
</dbReference>
<proteinExistence type="inferred from homology"/>
<dbReference type="InterPro" id="IPR020568">
    <property type="entry name" value="Ribosomal_Su5_D2-typ_SF"/>
</dbReference>
<dbReference type="GO" id="GO:0003735">
    <property type="term" value="F:structural constituent of ribosome"/>
    <property type="evidence" value="ECO:0007669"/>
    <property type="project" value="InterPro"/>
</dbReference>
<dbReference type="PANTHER" id="PTHR21569">
    <property type="entry name" value="RIBOSOMAL PROTEIN S9"/>
    <property type="match status" value="1"/>
</dbReference>
<dbReference type="PANTHER" id="PTHR21569:SF1">
    <property type="entry name" value="SMALL RIBOSOMAL SUBUNIT PROTEIN US9M"/>
    <property type="match status" value="1"/>
</dbReference>
<keyword evidence="3" id="KW-0687">Ribonucleoprotein</keyword>
<dbReference type="InterPro" id="IPR014721">
    <property type="entry name" value="Ribsml_uS5_D2-typ_fold_subgr"/>
</dbReference>
<comment type="caution">
    <text evidence="5">The sequence shown here is derived from an EMBL/GenBank/DDBJ whole genome shotgun (WGS) entry which is preliminary data.</text>
</comment>